<dbReference type="EC" id="2.3.1.225" evidence="1"/>
<feature type="repeat" description="ANK" evidence="4">
    <location>
        <begin position="1018"/>
        <end position="1050"/>
    </location>
</feature>
<dbReference type="SUPFAM" id="SSF48403">
    <property type="entry name" value="Ankyrin repeat"/>
    <property type="match status" value="1"/>
</dbReference>
<dbReference type="Pfam" id="PF24883">
    <property type="entry name" value="NPHP3_N"/>
    <property type="match status" value="1"/>
</dbReference>
<reference evidence="8" key="2">
    <citation type="journal article" date="2023" name="IMA Fungus">
        <title>Comparative genomic study of the Penicillium genus elucidates a diverse pangenome and 15 lateral gene transfer events.</title>
        <authorList>
            <person name="Petersen C."/>
            <person name="Sorensen T."/>
            <person name="Nielsen M.R."/>
            <person name="Sondergaard T.E."/>
            <person name="Sorensen J.L."/>
            <person name="Fitzpatrick D.A."/>
            <person name="Frisvad J.C."/>
            <person name="Nielsen K.L."/>
        </authorList>
    </citation>
    <scope>NUCLEOTIDE SEQUENCE</scope>
    <source>
        <strain evidence="8">IBT 35673</strain>
    </source>
</reference>
<organism evidence="8 9">
    <name type="scientific">Penicillium brevicompactum</name>
    <dbReference type="NCBI Taxonomy" id="5074"/>
    <lineage>
        <taxon>Eukaryota</taxon>
        <taxon>Fungi</taxon>
        <taxon>Dikarya</taxon>
        <taxon>Ascomycota</taxon>
        <taxon>Pezizomycotina</taxon>
        <taxon>Eurotiomycetes</taxon>
        <taxon>Eurotiomycetidae</taxon>
        <taxon>Eurotiales</taxon>
        <taxon>Aspergillaceae</taxon>
        <taxon>Penicillium</taxon>
    </lineage>
</organism>
<dbReference type="PROSITE" id="PS50297">
    <property type="entry name" value="ANK_REP_REGION"/>
    <property type="match status" value="9"/>
</dbReference>
<dbReference type="Gene3D" id="3.40.50.300">
    <property type="entry name" value="P-loop containing nucleotide triphosphate hydrolases"/>
    <property type="match status" value="1"/>
</dbReference>
<protein>
    <recommendedName>
        <fullName evidence="1">protein S-acyltransferase</fullName>
        <ecNumber evidence="1">2.3.1.225</ecNumber>
    </recommendedName>
</protein>
<dbReference type="PROSITE" id="PS50088">
    <property type="entry name" value="ANK_REPEAT"/>
    <property type="match status" value="10"/>
</dbReference>
<evidence type="ECO:0000256" key="5">
    <source>
        <dbReference type="SAM" id="MobiDB-lite"/>
    </source>
</evidence>
<accession>A0A9W9Q0K0</accession>
<evidence type="ECO:0000259" key="6">
    <source>
        <dbReference type="Pfam" id="PF22939"/>
    </source>
</evidence>
<proteinExistence type="predicted"/>
<dbReference type="GO" id="GO:0009116">
    <property type="term" value="P:nucleoside metabolic process"/>
    <property type="evidence" value="ECO:0007669"/>
    <property type="project" value="InterPro"/>
</dbReference>
<dbReference type="InterPro" id="IPR054471">
    <property type="entry name" value="GPIID_WHD"/>
</dbReference>
<feature type="repeat" description="ANK" evidence="4">
    <location>
        <begin position="919"/>
        <end position="951"/>
    </location>
</feature>
<feature type="domain" description="GPI inositol-deacylase winged helix" evidence="6">
    <location>
        <begin position="680"/>
        <end position="759"/>
    </location>
</feature>
<dbReference type="Pfam" id="PF00023">
    <property type="entry name" value="Ank"/>
    <property type="match status" value="1"/>
</dbReference>
<reference evidence="8" key="1">
    <citation type="submission" date="2022-12" db="EMBL/GenBank/DDBJ databases">
        <authorList>
            <person name="Petersen C."/>
        </authorList>
    </citation>
    <scope>NUCLEOTIDE SEQUENCE</scope>
    <source>
        <strain evidence="8">IBT 35673</strain>
    </source>
</reference>
<dbReference type="Pfam" id="PF12796">
    <property type="entry name" value="Ank_2"/>
    <property type="match status" value="3"/>
</dbReference>
<dbReference type="Gene3D" id="1.25.40.20">
    <property type="entry name" value="Ankyrin repeat-containing domain"/>
    <property type="match status" value="3"/>
</dbReference>
<dbReference type="SUPFAM" id="SSF52540">
    <property type="entry name" value="P-loop containing nucleoside triphosphate hydrolases"/>
    <property type="match status" value="1"/>
</dbReference>
<evidence type="ECO:0000259" key="7">
    <source>
        <dbReference type="Pfam" id="PF24883"/>
    </source>
</evidence>
<evidence type="ECO:0000256" key="4">
    <source>
        <dbReference type="PROSITE-ProRule" id="PRU00023"/>
    </source>
</evidence>
<evidence type="ECO:0000313" key="8">
    <source>
        <dbReference type="EMBL" id="KAJ5322380.1"/>
    </source>
</evidence>
<gene>
    <name evidence="8" type="ORF">N7452_010669</name>
</gene>
<dbReference type="InterPro" id="IPR035994">
    <property type="entry name" value="Nucleoside_phosphorylase_sf"/>
</dbReference>
<feature type="repeat" description="ANK" evidence="4">
    <location>
        <begin position="952"/>
        <end position="984"/>
    </location>
</feature>
<dbReference type="Pfam" id="PF22939">
    <property type="entry name" value="WHD_GPIID"/>
    <property type="match status" value="1"/>
</dbReference>
<feature type="repeat" description="ANK" evidence="4">
    <location>
        <begin position="1051"/>
        <end position="1083"/>
    </location>
</feature>
<feature type="region of interest" description="Disordered" evidence="5">
    <location>
        <begin position="1"/>
        <end position="21"/>
    </location>
</feature>
<feature type="repeat" description="ANK" evidence="4">
    <location>
        <begin position="886"/>
        <end position="918"/>
    </location>
</feature>
<name>A0A9W9Q0K0_PENBR</name>
<feature type="repeat" description="ANK" evidence="4">
    <location>
        <begin position="1084"/>
        <end position="1116"/>
    </location>
</feature>
<feature type="repeat" description="ANK" evidence="4">
    <location>
        <begin position="1117"/>
        <end position="1149"/>
    </location>
</feature>
<feature type="repeat" description="ANK" evidence="4">
    <location>
        <begin position="985"/>
        <end position="1017"/>
    </location>
</feature>
<dbReference type="InterPro" id="IPR056884">
    <property type="entry name" value="NPHP3-like_N"/>
</dbReference>
<feature type="repeat" description="ANK" evidence="4">
    <location>
        <begin position="1150"/>
        <end position="1184"/>
    </location>
</feature>
<dbReference type="SUPFAM" id="SSF53167">
    <property type="entry name" value="Purine and uridine phosphorylases"/>
    <property type="match status" value="1"/>
</dbReference>
<evidence type="ECO:0000313" key="9">
    <source>
        <dbReference type="Proteomes" id="UP001147695"/>
    </source>
</evidence>
<feature type="repeat" description="ANK" evidence="4">
    <location>
        <begin position="1185"/>
        <end position="1217"/>
    </location>
</feature>
<comment type="caution">
    <text evidence="8">The sequence shown here is derived from an EMBL/GenBank/DDBJ whole genome shotgun (WGS) entry which is preliminary data.</text>
</comment>
<dbReference type="EMBL" id="JAPZBQ010000006">
    <property type="protein sequence ID" value="KAJ5322380.1"/>
    <property type="molecule type" value="Genomic_DNA"/>
</dbReference>
<dbReference type="Gene3D" id="3.40.50.1580">
    <property type="entry name" value="Nucleoside phosphorylase domain"/>
    <property type="match status" value="1"/>
</dbReference>
<keyword evidence="3 4" id="KW-0040">ANK repeat</keyword>
<dbReference type="GO" id="GO:0019706">
    <property type="term" value="F:protein-cysteine S-palmitoyltransferase activity"/>
    <property type="evidence" value="ECO:0007669"/>
    <property type="project" value="UniProtKB-EC"/>
</dbReference>
<dbReference type="PRINTS" id="PR01415">
    <property type="entry name" value="ANKYRIN"/>
</dbReference>
<keyword evidence="2" id="KW-0677">Repeat</keyword>
<dbReference type="Proteomes" id="UP001147695">
    <property type="component" value="Unassembled WGS sequence"/>
</dbReference>
<dbReference type="InterPro" id="IPR036770">
    <property type="entry name" value="Ankyrin_rpt-contain_sf"/>
</dbReference>
<dbReference type="InterPro" id="IPR027417">
    <property type="entry name" value="P-loop_NTPase"/>
</dbReference>
<feature type="domain" description="Nephrocystin 3-like N-terminal" evidence="7">
    <location>
        <begin position="396"/>
        <end position="561"/>
    </location>
</feature>
<sequence length="1219" mass="137310">MKRQRTDGHFSPTIKKRDTEPRAHHDYTVGWICALPSEFTAARAMLDQRHPKLPSKPNDPNTYTLGQVGAHNIVVACLPKGEIGIHSAATVAARMTSSFPSIKFGLMVGIGGGVPKPETNDVRLGDVVVSTPVQTFGGVVQWDFRKAQQGNTFKRIGSLNHPPKELLAALSESESEREMTGSKIPQYLEELKVKWPMLVPRYCRSESLKDVLFEADCEHIDKPSSEDCRLEKHTNEKNEANQQGGSCIYCDKRKIVSRKPRDMRVHYGLIASGNSVIKSAQVRDEISKELGGEVLCFEMEAADAHKTKDWQEHAAAVAAAFAKELLAFVPVQVVEQMPAIKDLLSQLEGVSNTVEEIHFHQRDQQRDREFQTILDWLTPVNYATQQNDLIAQRQEGTSEWVINSSEFKLWLEHSNHTLFCPGIPGAGKTIVTSTVVRHIQDKFQDDASVGIAYVYCTFKQQQEQRPVELMASILKQLAMRHDTLPSALKSLYRRLKPRQARPSLSELRATLQDVASLYSKTFIIIDALDECRTVGDDLDTFIQEIFSFQADVQANLFATSRMIKQIESKFQTASRLEIRANGEDVKKYLEKRLQDSQSLSSQSIVLRESIKDTISKAVNGMFLLARLYIDSLACKITPKAIKQTLRELDNMSQAGNDEPQSKVLDNAYEDAMERIQSQVKDRRDLAMQVLLWISCAERRLTSTELQHAIGVEENTSEFDKDNIPDIGLIVSTSAGLVIVDKESDTIRLVHHTTEEYFQRTSQHWFSDAHLQITKVCAIYLQFEDFELGGCEHEWDFEERLRSHPFYEYASRNWGHHAAKSVPAQDLAIELLEDTPKLAACSQAIISQAWGFRSNPTRMTENVKSKKSHRPPELLVNDANIECRDWNQMSPLCLAAQNGHEAVIKLLLRHGAQIEFRDSKNQTSLAHAAKCGHDAVVKLLLENDAEIESRDEVGWTPLYSAAWSGDKAIVKLSLEYGAKPDHRNNEGWTPLHSAAWRGNESVLKLLLEYDTQPDHQNDECQTPLHSAAWRGNEAAVKLLLEYDANLDHQNENGWTPLHCAACRGNEAVVKLLLGHNAVPDHYDNGGQTPLHSATWRGNEAVVKLLLEHGAKPDHRDNQGWTPLHSAAWNGNEIAVKLLLEYDVEPDPRTEKGYTSLHSAVKQGNGNKLEVELLLEYNSEIDITNNDGLTSLLSAVNWDYKKVVKLLFKYNANPNYRDKDS</sequence>
<evidence type="ECO:0000256" key="3">
    <source>
        <dbReference type="ARBA" id="ARBA00023043"/>
    </source>
</evidence>
<evidence type="ECO:0000256" key="2">
    <source>
        <dbReference type="ARBA" id="ARBA00022737"/>
    </source>
</evidence>
<evidence type="ECO:0000256" key="1">
    <source>
        <dbReference type="ARBA" id="ARBA00012210"/>
    </source>
</evidence>
<dbReference type="Pfam" id="PF13637">
    <property type="entry name" value="Ank_4"/>
    <property type="match status" value="1"/>
</dbReference>
<dbReference type="PANTHER" id="PTHR24161:SF85">
    <property type="entry name" value="PALMITOYLTRANSFERASE HIP14"/>
    <property type="match status" value="1"/>
</dbReference>
<dbReference type="PANTHER" id="PTHR24161">
    <property type="entry name" value="ANK_REP_REGION DOMAIN-CONTAINING PROTEIN-RELATED"/>
    <property type="match status" value="1"/>
</dbReference>
<dbReference type="SMART" id="SM00248">
    <property type="entry name" value="ANK"/>
    <property type="match status" value="10"/>
</dbReference>
<dbReference type="AlphaFoldDB" id="A0A9W9Q0K0"/>
<dbReference type="InterPro" id="IPR002110">
    <property type="entry name" value="Ankyrin_rpt"/>
</dbReference>